<dbReference type="SUPFAM" id="SSF51445">
    <property type="entry name" value="(Trans)glycosidases"/>
    <property type="match status" value="1"/>
</dbReference>
<evidence type="ECO:0000259" key="5">
    <source>
        <dbReference type="Pfam" id="PF00150"/>
    </source>
</evidence>
<dbReference type="InterPro" id="IPR017853">
    <property type="entry name" value="GH"/>
</dbReference>
<dbReference type="Pfam" id="PF00150">
    <property type="entry name" value="Cellulase"/>
    <property type="match status" value="1"/>
</dbReference>
<keyword evidence="7" id="KW-1185">Reference proteome</keyword>
<evidence type="ECO:0000256" key="2">
    <source>
        <dbReference type="ARBA" id="ARBA00023295"/>
    </source>
</evidence>
<dbReference type="AlphaFoldDB" id="A0A0A7PGD6"/>
<proteinExistence type="inferred from homology"/>
<dbReference type="Gene3D" id="2.60.120.260">
    <property type="entry name" value="Galactose-binding domain-like"/>
    <property type="match status" value="1"/>
</dbReference>
<dbReference type="RefSeq" id="WP_039574766.1">
    <property type="nucleotide sequence ID" value="NZ_CP009122.1"/>
</dbReference>
<evidence type="ECO:0000256" key="1">
    <source>
        <dbReference type="ARBA" id="ARBA00022801"/>
    </source>
</evidence>
<name>A0A0A7PGD6_9SPHN</name>
<dbReference type="Proteomes" id="UP000030907">
    <property type="component" value="Chromosome"/>
</dbReference>
<evidence type="ECO:0000313" key="7">
    <source>
        <dbReference type="Proteomes" id="UP000030907"/>
    </source>
</evidence>
<dbReference type="GO" id="GO:0009251">
    <property type="term" value="P:glucan catabolic process"/>
    <property type="evidence" value="ECO:0007669"/>
    <property type="project" value="TreeGrafter"/>
</dbReference>
<dbReference type="HOGENOM" id="CLU_031875_0_1_5"/>
<dbReference type="EMBL" id="CP009122">
    <property type="protein sequence ID" value="AJA09151.1"/>
    <property type="molecule type" value="Genomic_DNA"/>
</dbReference>
<dbReference type="InterPro" id="IPR050386">
    <property type="entry name" value="Glycosyl_hydrolase_5"/>
</dbReference>
<protein>
    <submittedName>
        <fullName evidence="6">Endoglucanase</fullName>
    </submittedName>
</protein>
<dbReference type="GO" id="GO:0008422">
    <property type="term" value="F:beta-glucosidase activity"/>
    <property type="evidence" value="ECO:0007669"/>
    <property type="project" value="TreeGrafter"/>
</dbReference>
<dbReference type="GO" id="GO:0009986">
    <property type="term" value="C:cell surface"/>
    <property type="evidence" value="ECO:0007669"/>
    <property type="project" value="TreeGrafter"/>
</dbReference>
<dbReference type="SUPFAM" id="SSF49785">
    <property type="entry name" value="Galactose-binding domain-like"/>
    <property type="match status" value="1"/>
</dbReference>
<feature type="domain" description="Glycoside hydrolase family 5" evidence="5">
    <location>
        <begin position="84"/>
        <end position="345"/>
    </location>
</feature>
<evidence type="ECO:0000256" key="3">
    <source>
        <dbReference type="RuleBase" id="RU361153"/>
    </source>
</evidence>
<dbReference type="PANTHER" id="PTHR31297">
    <property type="entry name" value="GLUCAN ENDO-1,6-BETA-GLUCOSIDASE B"/>
    <property type="match status" value="1"/>
</dbReference>
<dbReference type="GO" id="GO:0005576">
    <property type="term" value="C:extracellular region"/>
    <property type="evidence" value="ECO:0007669"/>
    <property type="project" value="TreeGrafter"/>
</dbReference>
<dbReference type="PANTHER" id="PTHR31297:SF13">
    <property type="entry name" value="PUTATIVE-RELATED"/>
    <property type="match status" value="1"/>
</dbReference>
<keyword evidence="2 3" id="KW-0326">Glycosidase</keyword>
<dbReference type="KEGG" id="sphk:SKP52_11255"/>
<feature type="chain" id="PRO_5002030718" evidence="4">
    <location>
        <begin position="22"/>
        <end position="573"/>
    </location>
</feature>
<keyword evidence="4" id="KW-0732">Signal</keyword>
<evidence type="ECO:0000256" key="4">
    <source>
        <dbReference type="SAM" id="SignalP"/>
    </source>
</evidence>
<gene>
    <name evidence="6" type="ORF">SKP52_11255</name>
</gene>
<comment type="similarity">
    <text evidence="3">Belongs to the glycosyl hydrolase 5 (cellulase A) family.</text>
</comment>
<accession>A0A0A7PGD6</accession>
<dbReference type="InterPro" id="IPR008979">
    <property type="entry name" value="Galactose-bd-like_sf"/>
</dbReference>
<dbReference type="OrthoDB" id="9800955at2"/>
<dbReference type="Gene3D" id="3.20.20.80">
    <property type="entry name" value="Glycosidases"/>
    <property type="match status" value="1"/>
</dbReference>
<evidence type="ECO:0000313" key="6">
    <source>
        <dbReference type="EMBL" id="AJA09151.1"/>
    </source>
</evidence>
<dbReference type="InterPro" id="IPR001547">
    <property type="entry name" value="Glyco_hydro_5"/>
</dbReference>
<reference evidence="6 7" key="1">
    <citation type="journal article" date="2015" name="Int. J. Syst. Evol. Microbiol.">
        <title>Description of Sphingopyxis fribergensis sp. nov. - a soil bacterium with the ability to degrade styrene and phenylacetic acid.</title>
        <authorList>
            <person name="Oelschlagel M."/>
            <person name="Ruckert C."/>
            <person name="Kalinowski J."/>
            <person name="Schmidt G."/>
            <person name="Schlomann M."/>
            <person name="Tischler D."/>
        </authorList>
    </citation>
    <scope>NUCLEOTIDE SEQUENCE [LARGE SCALE GENOMIC DNA]</scope>
    <source>
        <strain evidence="6 7">Kp5.2</strain>
    </source>
</reference>
<sequence length="573" mass="63852">MKFRVAAFALAALLSSTTARAEGLLKVEGTQIIDDSGKPVILRGMGLGGWMLQEGYMLKLGEVGQQHKIRAKLVELVGEERTATFYRAWLDNHTTEADIDAMAKWGFNSVRLPIHFDQLTLPADKEPKPGEDTWHEEGFQRIDRLLEWSKANGIYLILDLHAAPGGQGNDLAISDRDPAKPSLWQSEENLRKTVALWTKLAARYKDEPWIGAYDLINEPNWSFATPGKGNGCDETENKAVWSLQQRITAAIRKVDKQHIVIIEGNCWGNNYRGLPPVWDANMVLSFHKYWNRNDDASIAEIKALRTRTNRPIWLGESGENSNGWYRDAIALVEGEGIGWNFWPWKKIGFNQPLEIVAGDGWMQIVAWMTGKGPKPGADEAFAAMMQLAENARFDKNIPKPDVIDAMMRQPHDVTTRPFVPRLLDKAPLTIRAADYDLGPPEEAYHDTVDANYHVATGGERTPWNIGMTYRNDGVDIARDADGSLYVSDFVTGEWMRYSAEVAKAGRWTITARVRSAKGGRIGIDERGVAVPASTGWQIIKLADVDLPAGPGTATLRAIDCTDCEVAELVFTPR</sequence>
<feature type="signal peptide" evidence="4">
    <location>
        <begin position="1"/>
        <end position="21"/>
    </location>
</feature>
<dbReference type="CDD" id="cd04080">
    <property type="entry name" value="CBM6_cellulase-like"/>
    <property type="match status" value="1"/>
</dbReference>
<organism evidence="6 7">
    <name type="scientific">Sphingopyxis fribergensis</name>
    <dbReference type="NCBI Taxonomy" id="1515612"/>
    <lineage>
        <taxon>Bacteria</taxon>
        <taxon>Pseudomonadati</taxon>
        <taxon>Pseudomonadota</taxon>
        <taxon>Alphaproteobacteria</taxon>
        <taxon>Sphingomonadales</taxon>
        <taxon>Sphingomonadaceae</taxon>
        <taxon>Sphingopyxis</taxon>
    </lineage>
</organism>
<keyword evidence="1 3" id="KW-0378">Hydrolase</keyword>
<dbReference type="STRING" id="1515612.SKP52_11255"/>